<feature type="binding site" evidence="8">
    <location>
        <position position="109"/>
    </location>
    <ligand>
        <name>ATP</name>
        <dbReference type="ChEBI" id="CHEBI:30616"/>
    </ligand>
</feature>
<evidence type="ECO:0000256" key="8">
    <source>
        <dbReference type="HAMAP-Rule" id="MF_00692"/>
    </source>
</evidence>
<dbReference type="HAMAP" id="MF_00692">
    <property type="entry name" value="SelO"/>
    <property type="match status" value="1"/>
</dbReference>
<feature type="binding site" evidence="8">
    <location>
        <position position="180"/>
    </location>
    <ligand>
        <name>ATP</name>
        <dbReference type="ChEBI" id="CHEBI:30616"/>
    </ligand>
</feature>
<feature type="binding site" evidence="8">
    <location>
        <position position="173"/>
    </location>
    <ligand>
        <name>ATP</name>
        <dbReference type="ChEBI" id="CHEBI:30616"/>
    </ligand>
</feature>
<feature type="binding site" evidence="8">
    <location>
        <position position="121"/>
    </location>
    <ligand>
        <name>ATP</name>
        <dbReference type="ChEBI" id="CHEBI:30616"/>
    </ligand>
</feature>
<proteinExistence type="inferred from homology"/>
<dbReference type="EC" id="2.7.7.-" evidence="8"/>
<dbReference type="RefSeq" id="WP_248209480.1">
    <property type="nucleotide sequence ID" value="NZ_JALNMH010000009.1"/>
</dbReference>
<reference evidence="9" key="1">
    <citation type="submission" date="2022-04" db="EMBL/GenBank/DDBJ databases">
        <title>Lysobacter sp. CAU 1642 isolated from sea sand.</title>
        <authorList>
            <person name="Kim W."/>
        </authorList>
    </citation>
    <scope>NUCLEOTIDE SEQUENCE</scope>
    <source>
        <strain evidence="9">CAU 1642</strain>
    </source>
</reference>
<dbReference type="Pfam" id="PF02696">
    <property type="entry name" value="SelO"/>
    <property type="match status" value="1"/>
</dbReference>
<dbReference type="EMBL" id="JALNMH010000009">
    <property type="protein sequence ID" value="MCK7594379.1"/>
    <property type="molecule type" value="Genomic_DNA"/>
</dbReference>
<keyword evidence="10" id="KW-1185">Reference proteome</keyword>
<comment type="similarity">
    <text evidence="1 8">Belongs to the SELO family.</text>
</comment>
<comment type="caution">
    <text evidence="9">The sequence shown here is derived from an EMBL/GenBank/DDBJ whole genome shotgun (WGS) entry which is preliminary data.</text>
</comment>
<comment type="catalytic activity">
    <reaction evidence="8">
        <text>L-tyrosyl-[protein] + UTP = O-(5'-uridylyl)-L-tyrosyl-[protein] + diphosphate</text>
        <dbReference type="Rhea" id="RHEA:83887"/>
        <dbReference type="Rhea" id="RHEA-COMP:10136"/>
        <dbReference type="Rhea" id="RHEA-COMP:20238"/>
        <dbReference type="ChEBI" id="CHEBI:33019"/>
        <dbReference type="ChEBI" id="CHEBI:46398"/>
        <dbReference type="ChEBI" id="CHEBI:46858"/>
        <dbReference type="ChEBI" id="CHEBI:90602"/>
    </reaction>
</comment>
<feature type="binding site" evidence="8">
    <location>
        <position position="259"/>
    </location>
    <ligand>
        <name>ATP</name>
        <dbReference type="ChEBI" id="CHEBI:30616"/>
    </ligand>
</feature>
<dbReference type="PANTHER" id="PTHR32057:SF14">
    <property type="entry name" value="PROTEIN ADENYLYLTRANSFERASE SELO, MITOCHONDRIAL"/>
    <property type="match status" value="1"/>
</dbReference>
<comment type="catalytic activity">
    <reaction evidence="8">
        <text>L-seryl-[protein] + ATP = 3-O-(5'-adenylyl)-L-seryl-[protein] + diphosphate</text>
        <dbReference type="Rhea" id="RHEA:58120"/>
        <dbReference type="Rhea" id="RHEA-COMP:9863"/>
        <dbReference type="Rhea" id="RHEA-COMP:15073"/>
        <dbReference type="ChEBI" id="CHEBI:29999"/>
        <dbReference type="ChEBI" id="CHEBI:30616"/>
        <dbReference type="ChEBI" id="CHEBI:33019"/>
        <dbReference type="ChEBI" id="CHEBI:142516"/>
        <dbReference type="EC" id="2.7.7.108"/>
    </reaction>
</comment>
<evidence type="ECO:0000256" key="6">
    <source>
        <dbReference type="ARBA" id="ARBA00022840"/>
    </source>
</evidence>
<dbReference type="EC" id="2.7.7.108" evidence="8"/>
<evidence type="ECO:0000313" key="9">
    <source>
        <dbReference type="EMBL" id="MCK7594379.1"/>
    </source>
</evidence>
<keyword evidence="3 8" id="KW-0548">Nucleotidyltransferase</keyword>
<dbReference type="NCBIfam" id="NF000658">
    <property type="entry name" value="PRK00029.1"/>
    <property type="match status" value="1"/>
</dbReference>
<evidence type="ECO:0000256" key="3">
    <source>
        <dbReference type="ARBA" id="ARBA00022695"/>
    </source>
</evidence>
<evidence type="ECO:0000256" key="1">
    <source>
        <dbReference type="ARBA" id="ARBA00009747"/>
    </source>
</evidence>
<evidence type="ECO:0000256" key="7">
    <source>
        <dbReference type="ARBA" id="ARBA00022842"/>
    </source>
</evidence>
<accession>A0ABT0GIK6</accession>
<keyword evidence="2 8" id="KW-0808">Transferase</keyword>
<comment type="function">
    <text evidence="8">Nucleotidyltransferase involved in the post-translational modification of proteins. It can catalyze the addition of adenosine monophosphate (AMP) or uridine monophosphate (UMP) to a protein, resulting in modifications known as AMPylation and UMPylation.</text>
</comment>
<comment type="cofactor">
    <cofactor evidence="8">
        <name>Mg(2+)</name>
        <dbReference type="ChEBI" id="CHEBI:18420"/>
    </cofactor>
    <cofactor evidence="8">
        <name>Mn(2+)</name>
        <dbReference type="ChEBI" id="CHEBI:29035"/>
    </cofactor>
</comment>
<keyword evidence="8" id="KW-0464">Manganese</keyword>
<feature type="binding site" evidence="8">
    <location>
        <position position="87"/>
    </location>
    <ligand>
        <name>ATP</name>
        <dbReference type="ChEBI" id="CHEBI:30616"/>
    </ligand>
</feature>
<feature type="binding site" evidence="8">
    <location>
        <position position="259"/>
    </location>
    <ligand>
        <name>Mg(2+)</name>
        <dbReference type="ChEBI" id="CHEBI:18420"/>
    </ligand>
</feature>
<feature type="binding site" evidence="8">
    <location>
        <position position="250"/>
    </location>
    <ligand>
        <name>Mg(2+)</name>
        <dbReference type="ChEBI" id="CHEBI:18420"/>
    </ligand>
</feature>
<feature type="active site" description="Proton acceptor" evidence="8">
    <location>
        <position position="249"/>
    </location>
</feature>
<keyword evidence="6 8" id="KW-0067">ATP-binding</keyword>
<feature type="binding site" evidence="8">
    <location>
        <position position="122"/>
    </location>
    <ligand>
        <name>ATP</name>
        <dbReference type="ChEBI" id="CHEBI:30616"/>
    </ligand>
</feature>
<comment type="catalytic activity">
    <reaction evidence="8">
        <text>L-histidyl-[protein] + UTP = N(tele)-(5'-uridylyl)-L-histidyl-[protein] + diphosphate</text>
        <dbReference type="Rhea" id="RHEA:83891"/>
        <dbReference type="Rhea" id="RHEA-COMP:9745"/>
        <dbReference type="Rhea" id="RHEA-COMP:20239"/>
        <dbReference type="ChEBI" id="CHEBI:29979"/>
        <dbReference type="ChEBI" id="CHEBI:33019"/>
        <dbReference type="ChEBI" id="CHEBI:46398"/>
        <dbReference type="ChEBI" id="CHEBI:233474"/>
    </reaction>
</comment>
<protein>
    <recommendedName>
        <fullName evidence="8">Protein nucleotidyltransferase YdiU</fullName>
        <ecNumber evidence="8">2.7.7.-</ecNumber>
    </recommendedName>
    <alternativeName>
        <fullName evidence="8">Protein adenylyltransferase YdiU</fullName>
        <ecNumber evidence="8">2.7.7.108</ecNumber>
    </alternativeName>
    <alternativeName>
        <fullName evidence="8">Protein uridylyltransferase YdiU</fullName>
        <ecNumber evidence="8">2.7.7.-</ecNumber>
    </alternativeName>
</protein>
<evidence type="ECO:0000256" key="2">
    <source>
        <dbReference type="ARBA" id="ARBA00022679"/>
    </source>
</evidence>
<keyword evidence="7 8" id="KW-0460">Magnesium</keyword>
<dbReference type="InterPro" id="IPR003846">
    <property type="entry name" value="SelO"/>
</dbReference>
<gene>
    <name evidence="8" type="primary">ydiU</name>
    <name evidence="8" type="synonym">selO</name>
    <name evidence="9" type="ORF">M0G41_11945</name>
</gene>
<keyword evidence="5 8" id="KW-0547">Nucleotide-binding</keyword>
<evidence type="ECO:0000256" key="5">
    <source>
        <dbReference type="ARBA" id="ARBA00022741"/>
    </source>
</evidence>
<comment type="catalytic activity">
    <reaction evidence="8">
        <text>L-threonyl-[protein] + ATP = 3-O-(5'-adenylyl)-L-threonyl-[protein] + diphosphate</text>
        <dbReference type="Rhea" id="RHEA:54292"/>
        <dbReference type="Rhea" id="RHEA-COMP:11060"/>
        <dbReference type="Rhea" id="RHEA-COMP:13847"/>
        <dbReference type="ChEBI" id="CHEBI:30013"/>
        <dbReference type="ChEBI" id="CHEBI:30616"/>
        <dbReference type="ChEBI" id="CHEBI:33019"/>
        <dbReference type="ChEBI" id="CHEBI:138113"/>
        <dbReference type="EC" id="2.7.7.108"/>
    </reaction>
</comment>
<evidence type="ECO:0000256" key="4">
    <source>
        <dbReference type="ARBA" id="ARBA00022723"/>
    </source>
</evidence>
<dbReference type="PANTHER" id="PTHR32057">
    <property type="entry name" value="PROTEIN ADENYLYLTRANSFERASE SELO, MITOCHONDRIAL"/>
    <property type="match status" value="1"/>
</dbReference>
<sequence length="488" mass="53135">MSSEENWLLPPEYAALGGRFCAGQAGAPAPAPRMLYWNAALAEQSGWPAAAEPDPNLLCGARAPAHGEGYATAYAGHQFGHFVPQLGDGRALLLGDLQLPAGRAELQLKGSGRTPFSRGGDGKAALGPVLREVIVAESMHALGVPSTRSLAAVATGDHVMREAGPQPAAVLARVARSHVRVGTFEYFAARRDLPSLRALTDWVIDRHDPDCRQAEIPPLALLERVCARQADLVARWLSIGFVHGVMNTDNMALSGETIDYGPCAFLDEYQSNKVFSSIDRGGRYAFSNQPAIAQWNLARLAECLLPLIDADEERAIALGRAPIDDFPRQFQQAWLVHIGLKLGFQSPVDDDQALIQDLLATLEREQLDYTLSFRQLAHLLDSAHWPEALPPLPADVLEAWLPRWRQRLAAQGTTPEAAARRMRSSNPAVIPRNHRIEAAIAAATGGDFQSFNNLLAACLRPFDDGPEQLDWMRPPKPAERVLQTFCGT</sequence>
<dbReference type="Proteomes" id="UP001431449">
    <property type="component" value="Unassembled WGS sequence"/>
</dbReference>
<comment type="catalytic activity">
    <reaction evidence="8">
        <text>L-seryl-[protein] + UTP = O-(5'-uridylyl)-L-seryl-[protein] + diphosphate</text>
        <dbReference type="Rhea" id="RHEA:64604"/>
        <dbReference type="Rhea" id="RHEA-COMP:9863"/>
        <dbReference type="Rhea" id="RHEA-COMP:16635"/>
        <dbReference type="ChEBI" id="CHEBI:29999"/>
        <dbReference type="ChEBI" id="CHEBI:33019"/>
        <dbReference type="ChEBI" id="CHEBI:46398"/>
        <dbReference type="ChEBI" id="CHEBI:156051"/>
    </reaction>
</comment>
<keyword evidence="4 8" id="KW-0479">Metal-binding</keyword>
<feature type="binding site" evidence="8">
    <location>
        <position position="90"/>
    </location>
    <ligand>
        <name>ATP</name>
        <dbReference type="ChEBI" id="CHEBI:30616"/>
    </ligand>
</feature>
<organism evidence="9 10">
    <name type="scientific">Pseudomarimonas salicorniae</name>
    <dbReference type="NCBI Taxonomy" id="2933270"/>
    <lineage>
        <taxon>Bacteria</taxon>
        <taxon>Pseudomonadati</taxon>
        <taxon>Pseudomonadota</taxon>
        <taxon>Gammaproteobacteria</taxon>
        <taxon>Lysobacterales</taxon>
        <taxon>Lysobacteraceae</taxon>
        <taxon>Pseudomarimonas</taxon>
    </lineage>
</organism>
<comment type="catalytic activity">
    <reaction evidence="8">
        <text>L-tyrosyl-[protein] + ATP = O-(5'-adenylyl)-L-tyrosyl-[protein] + diphosphate</text>
        <dbReference type="Rhea" id="RHEA:54288"/>
        <dbReference type="Rhea" id="RHEA-COMP:10136"/>
        <dbReference type="Rhea" id="RHEA-COMP:13846"/>
        <dbReference type="ChEBI" id="CHEBI:30616"/>
        <dbReference type="ChEBI" id="CHEBI:33019"/>
        <dbReference type="ChEBI" id="CHEBI:46858"/>
        <dbReference type="ChEBI" id="CHEBI:83624"/>
        <dbReference type="EC" id="2.7.7.108"/>
    </reaction>
</comment>
<feature type="binding site" evidence="8">
    <location>
        <position position="89"/>
    </location>
    <ligand>
        <name>ATP</name>
        <dbReference type="ChEBI" id="CHEBI:30616"/>
    </ligand>
</feature>
<evidence type="ECO:0000313" key="10">
    <source>
        <dbReference type="Proteomes" id="UP001431449"/>
    </source>
</evidence>
<name>A0ABT0GIK6_9GAMM</name>